<evidence type="ECO:0000313" key="1">
    <source>
        <dbReference type="EMBL" id="CAF4759492.1"/>
    </source>
</evidence>
<accession>A0A8S3AXR3</accession>
<dbReference type="Proteomes" id="UP000681720">
    <property type="component" value="Unassembled WGS sequence"/>
</dbReference>
<sequence length="36" mass="4187">MLKSSISQSSELSTLSDDEVKRIMSVIERDFKLREK</sequence>
<proteinExistence type="predicted"/>
<dbReference type="AlphaFoldDB" id="A0A8S3AXR3"/>
<organism evidence="1 2">
    <name type="scientific">Rotaria magnacalcarata</name>
    <dbReference type="NCBI Taxonomy" id="392030"/>
    <lineage>
        <taxon>Eukaryota</taxon>
        <taxon>Metazoa</taxon>
        <taxon>Spiralia</taxon>
        <taxon>Gnathifera</taxon>
        <taxon>Rotifera</taxon>
        <taxon>Eurotatoria</taxon>
        <taxon>Bdelloidea</taxon>
        <taxon>Philodinida</taxon>
        <taxon>Philodinidae</taxon>
        <taxon>Rotaria</taxon>
    </lineage>
</organism>
<gene>
    <name evidence="1" type="ORF">GIL414_LOCUS45487</name>
</gene>
<reference evidence="1" key="1">
    <citation type="submission" date="2021-02" db="EMBL/GenBank/DDBJ databases">
        <authorList>
            <person name="Nowell W R."/>
        </authorList>
    </citation>
    <scope>NUCLEOTIDE SEQUENCE</scope>
</reference>
<evidence type="ECO:0000313" key="2">
    <source>
        <dbReference type="Proteomes" id="UP000681720"/>
    </source>
</evidence>
<dbReference type="EMBL" id="CAJOBJ010140240">
    <property type="protein sequence ID" value="CAF4759492.1"/>
    <property type="molecule type" value="Genomic_DNA"/>
</dbReference>
<protein>
    <submittedName>
        <fullName evidence="1">Uncharacterized protein</fullName>
    </submittedName>
</protein>
<name>A0A8S3AXR3_9BILA</name>
<comment type="caution">
    <text evidence="1">The sequence shown here is derived from an EMBL/GenBank/DDBJ whole genome shotgun (WGS) entry which is preliminary data.</text>
</comment>
<feature type="non-terminal residue" evidence="1">
    <location>
        <position position="36"/>
    </location>
</feature>